<evidence type="ECO:0000256" key="2">
    <source>
        <dbReference type="SAM" id="SignalP"/>
    </source>
</evidence>
<feature type="region of interest" description="Disordered" evidence="1">
    <location>
        <begin position="75"/>
        <end position="172"/>
    </location>
</feature>
<feature type="compositionally biased region" description="Basic and acidic residues" evidence="1">
    <location>
        <begin position="159"/>
        <end position="168"/>
    </location>
</feature>
<dbReference type="InterPro" id="IPR028889">
    <property type="entry name" value="USP"/>
</dbReference>
<sequence>MNALLIVTIIIKEFINCAYGVPCEYKNQQTYEKVSTNGDTLRNENQETYEKVSTKRVTLRNENQEMGDKASIKRVTLKKENQETHEKNGDTLRNENQEMGGKASTNGGTLKKENQEIDVKASTKRVTFRNENQEIDDVTDEKTDPPFSYQSQNDNTSDMESKEKHKSEDEEDFEWIPQSILDKIQERRENNFIKLSNSHVPEITRFFNYGNNNYLNCAFAFVFVSEHFKMWFREIDNGYIHEVTHAVHKVLVGRFVTHRQEETFSMLTERIIKLKNKPQILRDLYQFILDDFRLIKKWPPETTDKADYTIYEENDAGSFLFLFLETMRKLYLKDSDPFIYFPTVFQLKTIEKCTNCGSIALVSEEEAHFLKLTECKKTIQEQIEEKMIRPRRKDKNLYENCQFNCPFVHRKILTALIQLPKTMIFKIETQREKKTRKDKTIKPLDVEQKMVISNCVYELKSFILHFSNSRHFVTAQYFDGKWYLLEDDTLYKIKDIELLLKFNKHVKYLMYEKWEK</sequence>
<dbReference type="PROSITE" id="PS50235">
    <property type="entry name" value="USP_3"/>
    <property type="match status" value="1"/>
</dbReference>
<dbReference type="VEuPathDB" id="MicrosporidiaDB:M153_2102000516"/>
<gene>
    <name evidence="4" type="ORF">M153_2102000516</name>
</gene>
<reference evidence="4 5" key="1">
    <citation type="submission" date="2015-07" db="EMBL/GenBank/DDBJ databases">
        <title>The genome of Pseudoloma neurophilia, a relevant intracellular parasite of the zebrafish.</title>
        <authorList>
            <person name="Ndikumana S."/>
            <person name="Pelin A."/>
            <person name="Sanders J."/>
            <person name="Corradi N."/>
        </authorList>
    </citation>
    <scope>NUCLEOTIDE SEQUENCE [LARGE SCALE GENOMIC DNA]</scope>
    <source>
        <strain evidence="4 5">MK1</strain>
    </source>
</reference>
<feature type="domain" description="USP" evidence="3">
    <location>
        <begin position="204"/>
        <end position="514"/>
    </location>
</feature>
<feature type="compositionally biased region" description="Basic and acidic residues" evidence="1">
    <location>
        <begin position="110"/>
        <end position="121"/>
    </location>
</feature>
<feature type="chain" id="PRO_5006399059" evidence="2">
    <location>
        <begin position="21"/>
        <end position="516"/>
    </location>
</feature>
<dbReference type="InterPro" id="IPR038765">
    <property type="entry name" value="Papain-like_cys_pep_sf"/>
</dbReference>
<keyword evidence="2" id="KW-0732">Signal</keyword>
<keyword evidence="5" id="KW-1185">Reference proteome</keyword>
<dbReference type="Proteomes" id="UP000051530">
    <property type="component" value="Unassembled WGS sequence"/>
</dbReference>
<dbReference type="AlphaFoldDB" id="A0A0R0M0N8"/>
<comment type="caution">
    <text evidence="4">The sequence shown here is derived from an EMBL/GenBank/DDBJ whole genome shotgun (WGS) entry which is preliminary data.</text>
</comment>
<dbReference type="SUPFAM" id="SSF54001">
    <property type="entry name" value="Cysteine proteinases"/>
    <property type="match status" value="1"/>
</dbReference>
<feature type="compositionally biased region" description="Basic and acidic residues" evidence="1">
    <location>
        <begin position="75"/>
        <end position="96"/>
    </location>
</feature>
<evidence type="ECO:0000313" key="4">
    <source>
        <dbReference type="EMBL" id="KRH92916.1"/>
    </source>
</evidence>
<proteinExistence type="predicted"/>
<accession>A0A0R0M0N8</accession>
<feature type="signal peptide" evidence="2">
    <location>
        <begin position="1"/>
        <end position="20"/>
    </location>
</feature>
<evidence type="ECO:0000259" key="3">
    <source>
        <dbReference type="PROSITE" id="PS50235"/>
    </source>
</evidence>
<evidence type="ECO:0000256" key="1">
    <source>
        <dbReference type="SAM" id="MobiDB-lite"/>
    </source>
</evidence>
<dbReference type="EMBL" id="LGUB01000592">
    <property type="protein sequence ID" value="KRH92916.1"/>
    <property type="molecule type" value="Genomic_DNA"/>
</dbReference>
<evidence type="ECO:0000313" key="5">
    <source>
        <dbReference type="Proteomes" id="UP000051530"/>
    </source>
</evidence>
<name>A0A0R0M0N8_9MICR</name>
<protein>
    <submittedName>
        <fullName evidence="4">Ubiquitin thiolesterase, putative peptidase C19</fullName>
    </submittedName>
</protein>
<organism evidence="4 5">
    <name type="scientific">Pseudoloma neurophilia</name>
    <dbReference type="NCBI Taxonomy" id="146866"/>
    <lineage>
        <taxon>Eukaryota</taxon>
        <taxon>Fungi</taxon>
        <taxon>Fungi incertae sedis</taxon>
        <taxon>Microsporidia</taxon>
        <taxon>Pseudoloma</taxon>
    </lineage>
</organism>